<reference evidence="3" key="1">
    <citation type="submission" date="2021-11" db="EMBL/GenBank/DDBJ databases">
        <authorList>
            <person name="Riesbeck K."/>
        </authorList>
    </citation>
    <scope>NUCLEOTIDE SEQUENCE [LARGE SCALE GENOMIC DNA]</scope>
</reference>
<dbReference type="PROSITE" id="PS51702">
    <property type="entry name" value="HTH_MU"/>
    <property type="match status" value="1"/>
</dbReference>
<accession>A0AAJ8WE77</accession>
<proteinExistence type="predicted"/>
<dbReference type="EMBL" id="OV040719">
    <property type="protein sequence ID" value="CAH0450351.1"/>
    <property type="molecule type" value="Genomic_DNA"/>
</dbReference>
<dbReference type="GO" id="GO:0003677">
    <property type="term" value="F:DNA binding"/>
    <property type="evidence" value="ECO:0007669"/>
    <property type="project" value="InterPro"/>
</dbReference>
<dbReference type="AlphaFoldDB" id="A0AAJ8WE77"/>
<dbReference type="InterPro" id="IPR009061">
    <property type="entry name" value="DNA-bd_dom_put_sf"/>
</dbReference>
<evidence type="ECO:0000313" key="3">
    <source>
        <dbReference type="Proteomes" id="UP000837958"/>
    </source>
</evidence>
<evidence type="ECO:0000259" key="1">
    <source>
        <dbReference type="PROSITE" id="PS51702"/>
    </source>
</evidence>
<protein>
    <submittedName>
        <fullName evidence="2">Mu transposase C-terminal domain-containing protein</fullName>
    </submittedName>
</protein>
<sequence>MARSLRVGGYMEMWISAQQLAVLETMPSSPQGVNKKARAGNWEKR</sequence>
<evidence type="ECO:0000313" key="2">
    <source>
        <dbReference type="EMBL" id="CAH0450351.1"/>
    </source>
</evidence>
<dbReference type="InterPro" id="IPR036388">
    <property type="entry name" value="WH-like_DNA-bd_sf"/>
</dbReference>
<dbReference type="Gene3D" id="1.10.10.10">
    <property type="entry name" value="Winged helix-like DNA-binding domain superfamily/Winged helix DNA-binding domain"/>
    <property type="match status" value="1"/>
</dbReference>
<dbReference type="Proteomes" id="UP000837958">
    <property type="component" value="Chromosome"/>
</dbReference>
<name>A0AAJ8WE77_HAEI3</name>
<dbReference type="SUPFAM" id="SSF46955">
    <property type="entry name" value="Putative DNA-binding domain"/>
    <property type="match status" value="1"/>
</dbReference>
<gene>
    <name evidence="2" type="ORF">KRLU3655_LOCUS427</name>
</gene>
<feature type="domain" description="HTH Mu-type" evidence="1">
    <location>
        <begin position="11"/>
        <end position="45"/>
    </location>
</feature>
<organism evidence="2 3">
    <name type="scientific">Haemophilus influenzae (strain NTHi 3655)</name>
    <dbReference type="NCBI Taxonomy" id="375177"/>
    <lineage>
        <taxon>Bacteria</taxon>
        <taxon>Pseudomonadati</taxon>
        <taxon>Pseudomonadota</taxon>
        <taxon>Gammaproteobacteria</taxon>
        <taxon>Pasteurellales</taxon>
        <taxon>Pasteurellaceae</taxon>
        <taxon>Haemophilus</taxon>
    </lineage>
</organism>
<dbReference type="InterPro" id="IPR003314">
    <property type="entry name" value="Mu-type_HTH"/>
</dbReference>